<evidence type="ECO:0000313" key="1">
    <source>
        <dbReference type="EMBL" id="KAK8205523.1"/>
    </source>
</evidence>
<evidence type="ECO:0000313" key="2">
    <source>
        <dbReference type="Proteomes" id="UP001320706"/>
    </source>
</evidence>
<proteinExistence type="predicted"/>
<comment type="caution">
    <text evidence="1">The sequence shown here is derived from an EMBL/GenBank/DDBJ whole genome shotgun (WGS) entry which is preliminary data.</text>
</comment>
<dbReference type="Proteomes" id="UP001320706">
    <property type="component" value="Unassembled WGS sequence"/>
</dbReference>
<protein>
    <submittedName>
        <fullName evidence="1">Uncharacterized protein</fullName>
    </submittedName>
</protein>
<dbReference type="EMBL" id="JAMKPW020000024">
    <property type="protein sequence ID" value="KAK8205523.1"/>
    <property type="molecule type" value="Genomic_DNA"/>
</dbReference>
<keyword evidence="2" id="KW-1185">Reference proteome</keyword>
<gene>
    <name evidence="1" type="ORF">M8818_004892</name>
</gene>
<name>A0ACC3SEP7_9PEZI</name>
<organism evidence="1 2">
    <name type="scientific">Zalaria obscura</name>
    <dbReference type="NCBI Taxonomy" id="2024903"/>
    <lineage>
        <taxon>Eukaryota</taxon>
        <taxon>Fungi</taxon>
        <taxon>Dikarya</taxon>
        <taxon>Ascomycota</taxon>
        <taxon>Pezizomycotina</taxon>
        <taxon>Dothideomycetes</taxon>
        <taxon>Dothideomycetidae</taxon>
        <taxon>Dothideales</taxon>
        <taxon>Zalariaceae</taxon>
        <taxon>Zalaria</taxon>
    </lineage>
</organism>
<sequence>MESLSHYTDSLTQLYSQAKRSALSNVEKQDTTFAPSARDRKFRIQKDRLITWGLQWSDEETGPNGSIDESVARAGFTETVDSVLRNIKDVLDQADKLHPSASLAEKASSPANHDSKYQDLLQDLTVSIDILYDLSRSRRAIASGTHPTFSGHLESEEADDQVPEMPTSFSKSVFQTPSFASSEVTLVNQPSFSRPNLSPYAGLPPIIGPDALILPAEGPPPYDSVGTPAATRMIARLLRSKLSESLRAMLKSDYEEVVVLVEYANFDPLYRETGVPPPLQKLESLSGFLQNPNYRHQQDITLLGYFEDQTQPRIGLVYDFLGQSHDRAMASAIDIGDFYPVTLLNMLQASAKRCCLLDEDEPLEQSNIGAAPTSAYSDPWSQFTGTTKKQRSATPQGEDTNKFWPSEKKALSNILSYTPSPSPASHFISPSAPPMHRETSSHSLPMVASPTQRSSNEARNDSLSSEVSANPQEIGRRSTLDRAVPRAGEAVPMPAASRRKAETRSAGDLRQTDTVARTETFFPMDLPQDILDDWRSRIAPRLVRICERALKGSTESSSVGLHGLGYDASSVRPTILITCASTEKVKAAVKRNLRKLGVDRSIFDIKVRKGRINLCRGQSRRKADSDEAKRCSRRGSDVSESDSVFAVNPYYHQRPLCGASIGAYLPDYGHLMPVSFGGVILVDGKPFGLSVHHMLEPPSDDEDDGDSDAIGGADDEYELEREQPATRSSANNAYQRQWSIPTASSNLSLNSRPEYSSDVSEVDDEEGGYASSDFESDISDTESLADDRIEPGDTAGVDVEDDQDIVITQPALDDALAENLHVDDIETEELDEDHLLSYRLGDVYASSGLRRLQHNGTRHEVDWALIKLESPRLQPYNLVQGGRRYCKSPSSFRPSLENPVCRLSEQYTAEEDLYPTHVASSTTLANLNVHCFGRTSGLKTGRIGAVMSFVRIRGRATYSSSWAVEGDFGVGGDSGAWVIDNSTGSVCGHVLAERQGVTYICPMEVMLEDIKSTLGAERIALPGGAGEDDGKTVAAVAVAGEGVAAMVGTLSLGSELPDRSRVRDMQIKRKPCVYTRAVDRIVA</sequence>
<reference evidence="1" key="1">
    <citation type="submission" date="2024-02" db="EMBL/GenBank/DDBJ databases">
        <title>Metagenome Assembled Genome of Zalaria obscura JY119.</title>
        <authorList>
            <person name="Vighnesh L."/>
            <person name="Jagadeeshwari U."/>
            <person name="Venkata Ramana C."/>
            <person name="Sasikala C."/>
        </authorList>
    </citation>
    <scope>NUCLEOTIDE SEQUENCE</scope>
    <source>
        <strain evidence="1">JY119</strain>
    </source>
</reference>
<accession>A0ACC3SEP7</accession>